<evidence type="ECO:0000256" key="1">
    <source>
        <dbReference type="ARBA" id="ARBA00022574"/>
    </source>
</evidence>
<feature type="compositionally biased region" description="Basic and acidic residues" evidence="3">
    <location>
        <begin position="647"/>
        <end position="676"/>
    </location>
</feature>
<dbReference type="GO" id="GO:0034388">
    <property type="term" value="C:Pwp2p-containing subcomplex of 90S preribosome"/>
    <property type="evidence" value="ECO:0007669"/>
    <property type="project" value="TreeGrafter"/>
</dbReference>
<evidence type="ECO:0000313" key="6">
    <source>
        <dbReference type="Proteomes" id="UP000738325"/>
    </source>
</evidence>
<keyword evidence="2" id="KW-0677">Repeat</keyword>
<feature type="signal peptide" evidence="4">
    <location>
        <begin position="1"/>
        <end position="27"/>
    </location>
</feature>
<protein>
    <submittedName>
        <fullName evidence="5">Uncharacterized protein</fullName>
    </submittedName>
</protein>
<feature type="region of interest" description="Disordered" evidence="3">
    <location>
        <begin position="260"/>
        <end position="338"/>
    </location>
</feature>
<evidence type="ECO:0000256" key="3">
    <source>
        <dbReference type="SAM" id="MobiDB-lite"/>
    </source>
</evidence>
<evidence type="ECO:0000256" key="4">
    <source>
        <dbReference type="SAM" id="SignalP"/>
    </source>
</evidence>
<keyword evidence="6" id="KW-1185">Reference proteome</keyword>
<organism evidence="5 6">
    <name type="scientific">Dissophora globulifera</name>
    <dbReference type="NCBI Taxonomy" id="979702"/>
    <lineage>
        <taxon>Eukaryota</taxon>
        <taxon>Fungi</taxon>
        <taxon>Fungi incertae sedis</taxon>
        <taxon>Mucoromycota</taxon>
        <taxon>Mortierellomycotina</taxon>
        <taxon>Mortierellomycetes</taxon>
        <taxon>Mortierellales</taxon>
        <taxon>Mortierellaceae</taxon>
        <taxon>Dissophora</taxon>
    </lineage>
</organism>
<proteinExistence type="predicted"/>
<sequence length="704" mass="77581">MKFLTTSLAGAVALVALSASQWPTTHAETPLSWLKKKSHQPAQARAYGDDGDAYKSADDWNNMAPAHEIFHASVARATGPTTPTAVLDEANAACPTDVFQGSVCFSNSQQPHSTPPSHIKHEASIGHGTYPSLLHPHHTPTATSPLLTETASATEIDADSKETLATMLTTPRSADEPHFRFGVVDQLHKRFEQVIQAISPSSDNDDFIVSDEEDEEILEEEDEIYIESLGEQPLILNPKIGRSASKRNIARRGDIVSDDAVYGQDGKGGHSQHHSTGKPSWLSSLVSGKENEDTTAGDSGAGSDATHAGTSSGKATAYSHQKRGDAAEVDDRSQDSEPTLSILPVLEKLKRGLPKVWDIGHLGHRDSETGSTINKKDYAHGAVVEDEGEVLPIRITSNDEAHAHDSETVEDHHPGLLTRVLSSFSHKIHTDASSHLEQIKSKAHRPAVEKEHHAFESLKYQMSADKLAHVKADLQKKREDARAWQEEQAALKKREERENAMVRAAVKKHAKEEAKRLAAEQKAATKAEALLRNQQAKFLAQQKKEAEKREAAQKEAAKKLAKQEAALLKKRQDEQAEIDRQAAIKKKALEAQIAAEAKAHQARLEAENKKHEQAIKAAKDKILAEEKQAEAKKLAAEKVSIAKLKKQRDEEERISRKEAKKNKAEAKKRQHEIEKRETELQKARLAKIEAELLAQQAWQNAERV</sequence>
<feature type="compositionally biased region" description="Polar residues" evidence="3">
    <location>
        <begin position="277"/>
        <end position="286"/>
    </location>
</feature>
<feature type="region of interest" description="Disordered" evidence="3">
    <location>
        <begin position="107"/>
        <end position="144"/>
    </location>
</feature>
<keyword evidence="1" id="KW-0853">WD repeat</keyword>
<feature type="compositionally biased region" description="Basic and acidic residues" evidence="3">
    <location>
        <begin position="322"/>
        <end position="335"/>
    </location>
</feature>
<dbReference type="InterPro" id="IPR051570">
    <property type="entry name" value="TBC1_cilium_biogenesis"/>
</dbReference>
<dbReference type="GO" id="GO:0032040">
    <property type="term" value="C:small-subunit processome"/>
    <property type="evidence" value="ECO:0007669"/>
    <property type="project" value="TreeGrafter"/>
</dbReference>
<gene>
    <name evidence="5" type="ORF">BGZ99_004750</name>
</gene>
<feature type="compositionally biased region" description="Polar residues" evidence="3">
    <location>
        <begin position="107"/>
        <end position="116"/>
    </location>
</feature>
<evidence type="ECO:0000256" key="2">
    <source>
        <dbReference type="ARBA" id="ARBA00022737"/>
    </source>
</evidence>
<dbReference type="Proteomes" id="UP000738325">
    <property type="component" value="Unassembled WGS sequence"/>
</dbReference>
<keyword evidence="4" id="KW-0732">Signal</keyword>
<dbReference type="PANTHER" id="PTHR19853">
    <property type="entry name" value="WD REPEAT CONTAINING PROTEIN 3 WDR3"/>
    <property type="match status" value="1"/>
</dbReference>
<name>A0A9P6V106_9FUNG</name>
<dbReference type="PANTHER" id="PTHR19853:SF0">
    <property type="entry name" value="WD REPEAT-CONTAINING PROTEIN 3"/>
    <property type="match status" value="1"/>
</dbReference>
<dbReference type="GO" id="GO:0030515">
    <property type="term" value="F:snoRNA binding"/>
    <property type="evidence" value="ECO:0007669"/>
    <property type="project" value="TreeGrafter"/>
</dbReference>
<feature type="region of interest" description="Disordered" evidence="3">
    <location>
        <begin position="646"/>
        <end position="676"/>
    </location>
</feature>
<evidence type="ECO:0000313" key="5">
    <source>
        <dbReference type="EMBL" id="KAG0330380.1"/>
    </source>
</evidence>
<dbReference type="GO" id="GO:0030490">
    <property type="term" value="P:maturation of SSU-rRNA"/>
    <property type="evidence" value="ECO:0007669"/>
    <property type="project" value="TreeGrafter"/>
</dbReference>
<reference evidence="5" key="1">
    <citation type="journal article" date="2020" name="Fungal Divers.">
        <title>Resolving the Mortierellaceae phylogeny through synthesis of multi-gene phylogenetics and phylogenomics.</title>
        <authorList>
            <person name="Vandepol N."/>
            <person name="Liber J."/>
            <person name="Desiro A."/>
            <person name="Na H."/>
            <person name="Kennedy M."/>
            <person name="Barry K."/>
            <person name="Grigoriev I.V."/>
            <person name="Miller A.N."/>
            <person name="O'Donnell K."/>
            <person name="Stajich J.E."/>
            <person name="Bonito G."/>
        </authorList>
    </citation>
    <scope>NUCLEOTIDE SEQUENCE</scope>
    <source>
        <strain evidence="5">REB-010B</strain>
    </source>
</reference>
<comment type="caution">
    <text evidence="5">The sequence shown here is derived from an EMBL/GenBank/DDBJ whole genome shotgun (WGS) entry which is preliminary data.</text>
</comment>
<dbReference type="OrthoDB" id="2436180at2759"/>
<dbReference type="AlphaFoldDB" id="A0A9P6V106"/>
<dbReference type="EMBL" id="JAAAIP010000003">
    <property type="protein sequence ID" value="KAG0330380.1"/>
    <property type="molecule type" value="Genomic_DNA"/>
</dbReference>
<accession>A0A9P6V106</accession>
<feature type="chain" id="PRO_5040220099" evidence="4">
    <location>
        <begin position="28"/>
        <end position="704"/>
    </location>
</feature>